<keyword evidence="3" id="KW-1185">Reference proteome</keyword>
<evidence type="ECO:0000259" key="1">
    <source>
        <dbReference type="PROSITE" id="PS50280"/>
    </source>
</evidence>
<dbReference type="AlphaFoldDB" id="A0AAV7WB70"/>
<evidence type="ECO:0000313" key="2">
    <source>
        <dbReference type="EMBL" id="KAJ1209852.1"/>
    </source>
</evidence>
<accession>A0AAV7WB70</accession>
<organism evidence="2 3">
    <name type="scientific">Pleurodeles waltl</name>
    <name type="common">Iberian ribbed newt</name>
    <dbReference type="NCBI Taxonomy" id="8319"/>
    <lineage>
        <taxon>Eukaryota</taxon>
        <taxon>Metazoa</taxon>
        <taxon>Chordata</taxon>
        <taxon>Craniata</taxon>
        <taxon>Vertebrata</taxon>
        <taxon>Euteleostomi</taxon>
        <taxon>Amphibia</taxon>
        <taxon>Batrachia</taxon>
        <taxon>Caudata</taxon>
        <taxon>Salamandroidea</taxon>
        <taxon>Salamandridae</taxon>
        <taxon>Pleurodelinae</taxon>
        <taxon>Pleurodeles</taxon>
    </lineage>
</organism>
<feature type="domain" description="SET" evidence="1">
    <location>
        <begin position="118"/>
        <end position="293"/>
    </location>
</feature>
<dbReference type="PANTHER" id="PTHR33524:SF2">
    <property type="entry name" value="SET DOMAIN-CONTAINING PROTEIN 9"/>
    <property type="match status" value="1"/>
</dbReference>
<proteinExistence type="predicted"/>
<protein>
    <recommendedName>
        <fullName evidence="1">SET domain-containing protein</fullName>
    </recommendedName>
</protein>
<dbReference type="CDD" id="cd10537">
    <property type="entry name" value="SET_SETD9"/>
    <property type="match status" value="1"/>
</dbReference>
<comment type="caution">
    <text evidence="2">The sequence shown here is derived from an EMBL/GenBank/DDBJ whole genome shotgun (WGS) entry which is preliminary data.</text>
</comment>
<dbReference type="PROSITE" id="PS50280">
    <property type="entry name" value="SET"/>
    <property type="match status" value="1"/>
</dbReference>
<dbReference type="PANTHER" id="PTHR33524">
    <property type="entry name" value="C5ORF35"/>
    <property type="match status" value="1"/>
</dbReference>
<dbReference type="EMBL" id="JANPWB010000002">
    <property type="protein sequence ID" value="KAJ1209852.1"/>
    <property type="molecule type" value="Genomic_DNA"/>
</dbReference>
<name>A0AAV7WB70_PLEWA</name>
<gene>
    <name evidence="2" type="ORF">NDU88_005224</name>
</gene>
<sequence length="297" mass="34255">MVLLRSFFRDLLRKWKSYRHRFVPWIAFNVSKNRRTMRYVSEASKDKIISDADVLATLLKIFQSLFIYDFNKQRDLLSFLSKDVKLKYEELLALPNITSSRHQMEPRLHPQEILFEALGFSIKECPSTLISAGTGVFVSKGVVPKGAVVSMYPGAIYQGYEPVFFQSIGNPFIFRCIDGILIDGNDKGISKCIYRSCSRRDQIGPFKLSDVSWLTSFHQNPLAVGQYVNNCSNDREANVCYQEFDVPKDFPIELRQYIPNIKYSHDEAGPLRCVVLIALTDIEEEEELFSNYYTIVH</sequence>
<dbReference type="InterPro" id="IPR040415">
    <property type="entry name" value="SETD9"/>
</dbReference>
<dbReference type="InterPro" id="IPR001214">
    <property type="entry name" value="SET_dom"/>
</dbReference>
<evidence type="ECO:0000313" key="3">
    <source>
        <dbReference type="Proteomes" id="UP001066276"/>
    </source>
</evidence>
<reference evidence="2" key="1">
    <citation type="journal article" date="2022" name="bioRxiv">
        <title>Sequencing and chromosome-scale assembly of the giantPleurodeles waltlgenome.</title>
        <authorList>
            <person name="Brown T."/>
            <person name="Elewa A."/>
            <person name="Iarovenko S."/>
            <person name="Subramanian E."/>
            <person name="Araus A.J."/>
            <person name="Petzold A."/>
            <person name="Susuki M."/>
            <person name="Suzuki K.-i.T."/>
            <person name="Hayashi T."/>
            <person name="Toyoda A."/>
            <person name="Oliveira C."/>
            <person name="Osipova E."/>
            <person name="Leigh N.D."/>
            <person name="Simon A."/>
            <person name="Yun M.H."/>
        </authorList>
    </citation>
    <scope>NUCLEOTIDE SEQUENCE</scope>
    <source>
        <strain evidence="2">20211129_DDA</strain>
        <tissue evidence="2">Liver</tissue>
    </source>
</reference>
<dbReference type="Proteomes" id="UP001066276">
    <property type="component" value="Chromosome 1_2"/>
</dbReference>